<evidence type="ECO:0000313" key="15">
    <source>
        <dbReference type="Proteomes" id="UP001652700"/>
    </source>
</evidence>
<dbReference type="RefSeq" id="XP_050509318.1">
    <property type="nucleotide sequence ID" value="XM_050653361.1"/>
</dbReference>
<dbReference type="Gene3D" id="2.60.40.1910">
    <property type="match status" value="1"/>
</dbReference>
<evidence type="ECO:0000256" key="7">
    <source>
        <dbReference type="ARBA" id="ARBA00022833"/>
    </source>
</evidence>
<keyword evidence="10" id="KW-0472">Membrane</keyword>
<keyword evidence="3" id="KW-0336">GPI-anchor</keyword>
<dbReference type="Gene3D" id="1.25.50.20">
    <property type="match status" value="1"/>
</dbReference>
<keyword evidence="5 10" id="KW-0479">Metal-binding</keyword>
<name>A0ABM5KGN8_DIAVI</name>
<keyword evidence="6 10" id="KW-0378">Hydrolase</keyword>
<feature type="domain" description="Aminopeptidase N-like N-terminal" evidence="13">
    <location>
        <begin position="71"/>
        <end position="255"/>
    </location>
</feature>
<dbReference type="SUPFAM" id="SSF55486">
    <property type="entry name" value="Metalloproteases ('zincins'), catalytic domain"/>
    <property type="match status" value="1"/>
</dbReference>
<dbReference type="PRINTS" id="PR00756">
    <property type="entry name" value="ALADIPTASE"/>
</dbReference>
<dbReference type="InterPro" id="IPR024571">
    <property type="entry name" value="ERAP1-like_C_dom"/>
</dbReference>
<dbReference type="EnsemblMetazoa" id="XM_050653361.1">
    <property type="protein sequence ID" value="XP_050509318.1"/>
    <property type="gene ID" value="LOC126886425"/>
</dbReference>
<dbReference type="InterPro" id="IPR034016">
    <property type="entry name" value="M1_APN-typ"/>
</dbReference>
<dbReference type="InterPro" id="IPR042097">
    <property type="entry name" value="Aminopeptidase_N-like_N_sf"/>
</dbReference>
<dbReference type="Gene3D" id="2.60.40.1730">
    <property type="entry name" value="tricorn interacting facor f3 domain"/>
    <property type="match status" value="1"/>
</dbReference>
<dbReference type="InterPro" id="IPR027268">
    <property type="entry name" value="Peptidase_M4/M1_CTD_sf"/>
</dbReference>
<accession>A0ABM5KGN8</accession>
<protein>
    <recommendedName>
        <fullName evidence="10">Aminopeptidase</fullName>
        <ecNumber evidence="10">3.4.11.-</ecNumber>
    </recommendedName>
</protein>
<proteinExistence type="inferred from homology"/>
<evidence type="ECO:0000256" key="1">
    <source>
        <dbReference type="ARBA" id="ARBA00004609"/>
    </source>
</evidence>
<feature type="domain" description="ERAP1-like C-terminal" evidence="12">
    <location>
        <begin position="591"/>
        <end position="909"/>
    </location>
</feature>
<keyword evidence="4 10" id="KW-0645">Protease</keyword>
<comment type="subcellular location">
    <subcellularLocation>
        <location evidence="1">Cell membrane</location>
        <topology evidence="1">Lipid-anchor</topology>
        <topology evidence="1">GPI-anchor</topology>
    </subcellularLocation>
</comment>
<dbReference type="PANTHER" id="PTHR11533">
    <property type="entry name" value="PROTEASE M1 ZINC METALLOPROTEASE"/>
    <property type="match status" value="1"/>
</dbReference>
<keyword evidence="7 10" id="KW-0862">Zinc</keyword>
<evidence type="ECO:0000259" key="12">
    <source>
        <dbReference type="Pfam" id="PF11838"/>
    </source>
</evidence>
<keyword evidence="10" id="KW-0031">Aminopeptidase</keyword>
<evidence type="ECO:0000256" key="4">
    <source>
        <dbReference type="ARBA" id="ARBA00022670"/>
    </source>
</evidence>
<feature type="domain" description="Peptidase M1 membrane alanine aminopeptidase" evidence="11">
    <location>
        <begin position="296"/>
        <end position="516"/>
    </location>
</feature>
<evidence type="ECO:0000256" key="3">
    <source>
        <dbReference type="ARBA" id="ARBA00022622"/>
    </source>
</evidence>
<dbReference type="InterPro" id="IPR014782">
    <property type="entry name" value="Peptidase_M1_dom"/>
</dbReference>
<evidence type="ECO:0000256" key="2">
    <source>
        <dbReference type="ARBA" id="ARBA00010136"/>
    </source>
</evidence>
<comment type="similarity">
    <text evidence="2 10">Belongs to the peptidase M1 family.</text>
</comment>
<dbReference type="PANTHER" id="PTHR11533:SF301">
    <property type="entry name" value="AMINOPEPTIDASE"/>
    <property type="match status" value="1"/>
</dbReference>
<evidence type="ECO:0000256" key="9">
    <source>
        <dbReference type="ARBA" id="ARBA00023288"/>
    </source>
</evidence>
<feature type="transmembrane region" description="Helical" evidence="10">
    <location>
        <begin position="938"/>
        <end position="957"/>
    </location>
</feature>
<evidence type="ECO:0000259" key="13">
    <source>
        <dbReference type="Pfam" id="PF17900"/>
    </source>
</evidence>
<dbReference type="Gene3D" id="1.10.390.10">
    <property type="entry name" value="Neutral Protease Domain 2"/>
    <property type="match status" value="1"/>
</dbReference>
<keyword evidence="10" id="KW-1133">Transmembrane helix</keyword>
<dbReference type="EC" id="3.4.11.-" evidence="10"/>
<evidence type="ECO:0000259" key="11">
    <source>
        <dbReference type="Pfam" id="PF01433"/>
    </source>
</evidence>
<reference evidence="14" key="1">
    <citation type="submission" date="2025-05" db="UniProtKB">
        <authorList>
            <consortium name="EnsemblMetazoa"/>
        </authorList>
    </citation>
    <scope>IDENTIFICATION</scope>
</reference>
<dbReference type="SUPFAM" id="SSF63737">
    <property type="entry name" value="Leukotriene A4 hydrolase N-terminal domain"/>
    <property type="match status" value="1"/>
</dbReference>
<dbReference type="Pfam" id="PF17900">
    <property type="entry name" value="Peptidase_M1_N"/>
    <property type="match status" value="1"/>
</dbReference>
<dbReference type="Pfam" id="PF01433">
    <property type="entry name" value="Peptidase_M1"/>
    <property type="match status" value="1"/>
</dbReference>
<keyword evidence="9" id="KW-0449">Lipoprotein</keyword>
<keyword evidence="15" id="KW-1185">Reference proteome</keyword>
<evidence type="ECO:0000256" key="5">
    <source>
        <dbReference type="ARBA" id="ARBA00022723"/>
    </source>
</evidence>
<dbReference type="Proteomes" id="UP001652700">
    <property type="component" value="Unplaced"/>
</dbReference>
<organism evidence="14 15">
    <name type="scientific">Diabrotica virgifera virgifera</name>
    <name type="common">western corn rootworm</name>
    <dbReference type="NCBI Taxonomy" id="50390"/>
    <lineage>
        <taxon>Eukaryota</taxon>
        <taxon>Metazoa</taxon>
        <taxon>Ecdysozoa</taxon>
        <taxon>Arthropoda</taxon>
        <taxon>Hexapoda</taxon>
        <taxon>Insecta</taxon>
        <taxon>Pterygota</taxon>
        <taxon>Neoptera</taxon>
        <taxon>Endopterygota</taxon>
        <taxon>Coleoptera</taxon>
        <taxon>Polyphaga</taxon>
        <taxon>Cucujiformia</taxon>
        <taxon>Chrysomeloidea</taxon>
        <taxon>Chrysomelidae</taxon>
        <taxon>Galerucinae</taxon>
        <taxon>Diabroticina</taxon>
        <taxon>Diabroticites</taxon>
        <taxon>Diabrotica</taxon>
    </lineage>
</organism>
<evidence type="ECO:0000256" key="8">
    <source>
        <dbReference type="ARBA" id="ARBA00023049"/>
    </source>
</evidence>
<sequence>MFIPKKILLQGRDSIKRLLGILGIVEGFAKCTEQVNMYSALQMLYIGVFLLIYTRFMEAHDSYRLLEHIRPINYKLNLNIDPNDEHFYGQLEIILKIDHGVHGYVLLNAHKDCIEIQHITKNNEKCSFTDINSETQIFRIQCPTLFRSGDSLFIMYEGKYSTTEMNGLYKTWYDNGTLLVTTLFQPEFARKAFPCFDEPSLKATFDIMIQSPSKYRVMANTKLESSQSSTVPYSGTVRNITTHKFQRTPVMSSYLVAFVVSEFEAAVTENSSFNVFARPSASHNMEVAVKYGQQLYDALSQWIGIDYEDLGNPQRYLVAVPELSAGAMENWGLITFTELDLLDDGKRTRRDTYQNIIHVMAHEIAHQWFGNYVTLDWWSNLWINEGFATYFSYIITDMVANGTNNMEVEKQLVAGEMQMLLEQDTTLSSSAISEPANALNTPLEAINKFDEFTYIKGCSIIRMMKFILGEDLFKAGIHNYMDENKYGNVDPEILLRSLQTTARNEVTHFQQKMHNWIYHSGYPLVTVKQTNTSAVTVSQTRFLSTKNKKSNDEWYVPLSYTSQKEKDFSGKIRGWLEPAETYTIKHAKEDWLLLNIQRGGFYRVNYDDTLWSNIIDALHNDIERESIDSLDRAQLVDDIFHIARIGEVTYSKAFELVDYLRKETSFYPWISANREFVYQMDIVDEETSKLLTSFILEIIMEAFPENTEYVTHVDKLKEATITGMKCKLGEEGCLALAKKQFDDFRNKNILPELSIQDAVFCYGLKNSDILQHDYEFLLDTIKSTQSSALTTSILIALGCMEDEGLLKNYLDLTLDPKIFIRKQDLQVVFNAVYFNNKVGVSACLDFLEKNLKEMDVAYDGGNQLYGLLIDFASKLSTPEEVRKMKKILETYKDNENVQLARSSVLDTIETNHQWKIDYGKELKDVLQKHVHSAQPNHHLGNTIYICFFMLFINIFMVF</sequence>
<dbReference type="InterPro" id="IPR045357">
    <property type="entry name" value="Aminopeptidase_N-like_N"/>
</dbReference>
<evidence type="ECO:0000256" key="6">
    <source>
        <dbReference type="ARBA" id="ARBA00022801"/>
    </source>
</evidence>
<dbReference type="InterPro" id="IPR050344">
    <property type="entry name" value="Peptidase_M1_aminopeptidases"/>
</dbReference>
<evidence type="ECO:0000313" key="14">
    <source>
        <dbReference type="EnsemblMetazoa" id="XP_050509318.1"/>
    </source>
</evidence>
<evidence type="ECO:0000256" key="10">
    <source>
        <dbReference type="RuleBase" id="RU364040"/>
    </source>
</evidence>
<dbReference type="Pfam" id="PF11838">
    <property type="entry name" value="ERAP1_C"/>
    <property type="match status" value="1"/>
</dbReference>
<keyword evidence="8 10" id="KW-0482">Metalloprotease</keyword>
<comment type="cofactor">
    <cofactor evidence="10">
        <name>Zn(2+)</name>
        <dbReference type="ChEBI" id="CHEBI:29105"/>
    </cofactor>
    <text evidence="10">Binds 1 zinc ion per subunit.</text>
</comment>
<keyword evidence="3" id="KW-0325">Glycoprotein</keyword>
<dbReference type="InterPro" id="IPR001930">
    <property type="entry name" value="Peptidase_M1"/>
</dbReference>
<dbReference type="CDD" id="cd09601">
    <property type="entry name" value="M1_APN-Q_like"/>
    <property type="match status" value="1"/>
</dbReference>
<keyword evidence="10" id="KW-0812">Transmembrane</keyword>
<dbReference type="GeneID" id="126886425"/>